<dbReference type="Pfam" id="PF21055">
    <property type="entry name" value="ZSWIM4-8_C"/>
    <property type="match status" value="1"/>
</dbReference>
<dbReference type="InterPro" id="IPR048370">
    <property type="entry name" value="ZSWIM4-8_C"/>
</dbReference>
<feature type="region of interest" description="Disordered" evidence="5">
    <location>
        <begin position="20"/>
        <end position="129"/>
    </location>
</feature>
<feature type="compositionally biased region" description="Low complexity" evidence="5">
    <location>
        <begin position="255"/>
        <end position="272"/>
    </location>
</feature>
<evidence type="ECO:0000313" key="9">
    <source>
        <dbReference type="RefSeq" id="XP_032048135.1"/>
    </source>
</evidence>
<feature type="compositionally biased region" description="Gly residues" evidence="5">
    <location>
        <begin position="119"/>
        <end position="129"/>
    </location>
</feature>
<evidence type="ECO:0000256" key="2">
    <source>
        <dbReference type="ARBA" id="ARBA00022771"/>
    </source>
</evidence>
<organism evidence="8 9">
    <name type="scientific">Aythya fuligula</name>
    <name type="common">Tufted duck</name>
    <name type="synonym">Anas fuligula</name>
    <dbReference type="NCBI Taxonomy" id="219594"/>
    <lineage>
        <taxon>Eukaryota</taxon>
        <taxon>Metazoa</taxon>
        <taxon>Chordata</taxon>
        <taxon>Craniata</taxon>
        <taxon>Vertebrata</taxon>
        <taxon>Euteleostomi</taxon>
        <taxon>Archelosauria</taxon>
        <taxon>Archosauria</taxon>
        <taxon>Dinosauria</taxon>
        <taxon>Saurischia</taxon>
        <taxon>Theropoda</taxon>
        <taxon>Coelurosauria</taxon>
        <taxon>Aves</taxon>
        <taxon>Neognathae</taxon>
        <taxon>Galloanserae</taxon>
        <taxon>Anseriformes</taxon>
        <taxon>Anatidae</taxon>
        <taxon>Aythyinae</taxon>
        <taxon>Aythya</taxon>
    </lineage>
</organism>
<feature type="region of interest" description="Disordered" evidence="5">
    <location>
        <begin position="250"/>
        <end position="288"/>
    </location>
</feature>
<dbReference type="PANTHER" id="PTHR22619">
    <property type="entry name" value="ZINC FINGER SWIM DOMAIN CONTAINING PROTEIN 4, 5, 6"/>
    <property type="match status" value="1"/>
</dbReference>
<evidence type="ECO:0000259" key="7">
    <source>
        <dbReference type="PROSITE" id="PS50966"/>
    </source>
</evidence>
<keyword evidence="8" id="KW-1185">Reference proteome</keyword>
<dbReference type="Proteomes" id="UP000504639">
    <property type="component" value="Chromosome 8"/>
</dbReference>
<keyword evidence="6" id="KW-0732">Signal</keyword>
<dbReference type="GO" id="GO:0031462">
    <property type="term" value="C:Cul2-RING ubiquitin ligase complex"/>
    <property type="evidence" value="ECO:0007669"/>
    <property type="project" value="TreeGrafter"/>
</dbReference>
<evidence type="ECO:0000256" key="3">
    <source>
        <dbReference type="ARBA" id="ARBA00022833"/>
    </source>
</evidence>
<dbReference type="RefSeq" id="XP_032048135.1">
    <property type="nucleotide sequence ID" value="XM_032192244.1"/>
</dbReference>
<evidence type="ECO:0000313" key="8">
    <source>
        <dbReference type="Proteomes" id="UP000504639"/>
    </source>
</evidence>
<evidence type="ECO:0000256" key="6">
    <source>
        <dbReference type="SAM" id="SignalP"/>
    </source>
</evidence>
<keyword evidence="2 4" id="KW-0863">Zinc-finger</keyword>
<feature type="domain" description="SWIM-type" evidence="7">
    <location>
        <begin position="332"/>
        <end position="369"/>
    </location>
</feature>
<feature type="chain" id="PRO_5026874840" evidence="6">
    <location>
        <begin position="21"/>
        <end position="1298"/>
    </location>
</feature>
<dbReference type="KEGG" id="aful:116491883"/>
<feature type="compositionally biased region" description="Pro residues" evidence="5">
    <location>
        <begin position="273"/>
        <end position="283"/>
    </location>
</feature>
<keyword evidence="1" id="KW-0479">Metal-binding</keyword>
<accession>A0A6J3DD94</accession>
<reference evidence="9" key="1">
    <citation type="submission" date="2025-08" db="UniProtKB">
        <authorList>
            <consortium name="RefSeq"/>
        </authorList>
    </citation>
    <scope>IDENTIFICATION</scope>
    <source>
        <tissue evidence="9">Lung</tissue>
    </source>
</reference>
<proteinExistence type="predicted"/>
<feature type="signal peptide" evidence="6">
    <location>
        <begin position="1"/>
        <end position="20"/>
    </location>
</feature>
<dbReference type="GeneID" id="116491883"/>
<name>A0A6J3DD94_AYTFU</name>
<feature type="compositionally biased region" description="Low complexity" evidence="5">
    <location>
        <begin position="20"/>
        <end position="32"/>
    </location>
</feature>
<evidence type="ECO:0000256" key="1">
    <source>
        <dbReference type="ARBA" id="ARBA00022723"/>
    </source>
</evidence>
<sequence length="1298" mass="140496">MLGLKSKILLIGTVWDNVRAAGGSAAGPAPTEGGSGPAGPPLPVSTPGPPCPPPPTPVPPPRLSSPRPAQSVAAMAEGGEGEELLRPPLPAGAPGPKRLCSRACPAGGTGAAHPRPGAAGTGAGPGAAGASGVPAALAGCCPAAAGAAAGAAGPGPAAGGSGPSGGVGGAGSLLQPESLLDAAAKRVAGSWAFERVEGRFQRIPEPVQRRIVYWSFPRSERQICMYSSFQPGRAAAATAAAAAGTLPAPGGGGPAAAAAPAAGVTAGEESPATGPPAPPPAAPSAPHGEGLPFRRGIRLLETGAVDNVLQVGFHLSGTVTEPATATEPEMTYKVAISFDRCKITSVTCGCGNKDIFYCAHVVALSLYRIRKPDQVKLRLPISETLFQMNRDQLQKFVQYLITAHHTEVLPTAQKLADEILSSNSEINQVHGAPDPTAGASIDDENCWHLDEEQVREQVKLFLSQGGYYGSGKQLNSMFAKVREMLRMRDSNGARMLTLITEQFMADPRLSLWRQQGTGITEKCRQLWDELGALWVCVVLNPHCKLEEKSCWLRQLRKWGEMDVCPLEDGNYGNELPNITNALTQSSSHNQDSLARPRRTVFTRAIEGCDLHWQDSHLQRIISSDFYVSPSYQREGESLLFNSQGQPLWLEHVPTACARVDALRSHGYPREALRLTVAIINTLRLQQQRQLEIYKHQKKELLQRGATTITNLEGWVGHPLNPIGCLFLTLTEACRLEEENCLEISDTGDSKPPVYQHVPVATGSQDSGESYLSLALEVALMGMGQQRVMPEGLYAQDKVCRNEEQIIARLQDLELDPVLVQTLRKQCILLLEGGPFSGLGEVIHRESVPMHTFAKYLFSALLPHDADLAYKLALRAMRLPVLETTAPSGDVSHPHHLVSVVPSRYPRWFTLGHLESQQCELASTMLTAAKGDMLRLRTVLEAIQKNIHSSSLIFKLAQDAFKIATPADSNSDTTLLNVALELGLQVMRMTLSTLNWRRREMVRWLVTCATEVGVRALVSILQSWYSLFTPTEATSIVAATVMSHNTILRLSLDYPQREELASCARTLALQCAMKDPQNCALSALTLCEKDHIAFETAYQIVIDAASTGMTYTQLFTIARYMEHRGYPLRAFKLASLAMTHLNLAYNQDTHPAINDVLWACALSHSLGKNELAAIIPLVVKSVHCATVLSDILRRCTMTAPGLAGIPGRRNSGKLMSTDKAPLRQLLDATISAYINTTHSRLTHISPRHYGEFIEFLSKARETFLLAQDGHIQFAQFIDNLKQIYKGKKKLMLLVRERFG</sequence>
<evidence type="ECO:0000256" key="4">
    <source>
        <dbReference type="PROSITE-ProRule" id="PRU00325"/>
    </source>
</evidence>
<dbReference type="GO" id="GO:0008270">
    <property type="term" value="F:zinc ion binding"/>
    <property type="evidence" value="ECO:0007669"/>
    <property type="project" value="UniProtKB-KW"/>
</dbReference>
<dbReference type="CTD" id="57643"/>
<dbReference type="PROSITE" id="PS50966">
    <property type="entry name" value="ZF_SWIM"/>
    <property type="match status" value="1"/>
</dbReference>
<keyword evidence="3" id="KW-0862">Zinc</keyword>
<protein>
    <submittedName>
        <fullName evidence="9">LOW QUALITY PROTEIN: zinc finger SWIM domain-containing protein 5</fullName>
    </submittedName>
</protein>
<dbReference type="InterPro" id="IPR007527">
    <property type="entry name" value="Znf_SWIM"/>
</dbReference>
<dbReference type="InParanoid" id="A0A6J3DD94"/>
<gene>
    <name evidence="9" type="primary">ZSWIM5</name>
</gene>
<evidence type="ECO:0000256" key="5">
    <source>
        <dbReference type="SAM" id="MobiDB-lite"/>
    </source>
</evidence>
<feature type="compositionally biased region" description="Pro residues" evidence="5">
    <location>
        <begin position="38"/>
        <end position="63"/>
    </location>
</feature>
<feature type="compositionally biased region" description="Low complexity" evidence="5">
    <location>
        <begin position="64"/>
        <end position="77"/>
    </location>
</feature>
<dbReference type="PANTHER" id="PTHR22619:SF2">
    <property type="entry name" value="ZINC FINGER SWIM DOMAIN-CONTAINING PROTEIN 5"/>
    <property type="match status" value="1"/>
</dbReference>